<proteinExistence type="predicted"/>
<dbReference type="GeneID" id="113468562"/>
<keyword evidence="1" id="KW-1185">Reference proteome</keyword>
<gene>
    <name evidence="2" type="primary">LOC113468562</name>
</gene>
<dbReference type="RefSeq" id="XP_026681365.1">
    <property type="nucleotide sequence ID" value="XM_026825564.1"/>
</dbReference>
<dbReference type="AlphaFoldDB" id="A0A3Q0J3U4"/>
<reference evidence="2" key="1">
    <citation type="submission" date="2025-08" db="UniProtKB">
        <authorList>
            <consortium name="RefSeq"/>
        </authorList>
    </citation>
    <scope>IDENTIFICATION</scope>
</reference>
<accession>A0A3Q0J3U4</accession>
<protein>
    <submittedName>
        <fullName evidence="2">Uncharacterized protein LOC113468562</fullName>
    </submittedName>
</protein>
<dbReference type="Proteomes" id="UP000079169">
    <property type="component" value="Unplaced"/>
</dbReference>
<evidence type="ECO:0000313" key="1">
    <source>
        <dbReference type="Proteomes" id="UP000079169"/>
    </source>
</evidence>
<evidence type="ECO:0000313" key="2">
    <source>
        <dbReference type="RefSeq" id="XP_026681365.1"/>
    </source>
</evidence>
<organism evidence="1 2">
    <name type="scientific">Diaphorina citri</name>
    <name type="common">Asian citrus psyllid</name>
    <dbReference type="NCBI Taxonomy" id="121845"/>
    <lineage>
        <taxon>Eukaryota</taxon>
        <taxon>Metazoa</taxon>
        <taxon>Ecdysozoa</taxon>
        <taxon>Arthropoda</taxon>
        <taxon>Hexapoda</taxon>
        <taxon>Insecta</taxon>
        <taxon>Pterygota</taxon>
        <taxon>Neoptera</taxon>
        <taxon>Paraneoptera</taxon>
        <taxon>Hemiptera</taxon>
        <taxon>Sternorrhyncha</taxon>
        <taxon>Psylloidea</taxon>
        <taxon>Psyllidae</taxon>
        <taxon>Diaphorininae</taxon>
        <taxon>Diaphorina</taxon>
    </lineage>
</organism>
<name>A0A3Q0J3U4_DIACI</name>
<dbReference type="KEGG" id="dci:113468562"/>
<dbReference type="PaxDb" id="121845-A0A3Q0J3U4"/>
<sequence>MTKCQGYGDLVPYNLSCLGLLDPLELWHQSPVPSNLKISVPCISDVREVDSLAQTETKTRVVEGLAWCTAAIDSLGHPLALEAITMMAKILSTRLPTIPAPLVPPVRPTPLTVKGKY</sequence>